<keyword evidence="7 9" id="KW-0807">Transducer</keyword>
<keyword evidence="2" id="KW-1003">Cell membrane</keyword>
<dbReference type="SMART" id="SM00304">
    <property type="entry name" value="HAMP"/>
    <property type="match status" value="1"/>
</dbReference>
<gene>
    <name evidence="15" type="ORF">TH19_11725</name>
</gene>
<protein>
    <submittedName>
        <fullName evidence="15">Chemotaxis protein</fullName>
    </submittedName>
</protein>
<evidence type="ECO:0000256" key="8">
    <source>
        <dbReference type="ARBA" id="ARBA00029447"/>
    </source>
</evidence>
<dbReference type="Pfam" id="PF00015">
    <property type="entry name" value="MCPsignal"/>
    <property type="match status" value="1"/>
</dbReference>
<accession>A0A367W6Z2</accession>
<dbReference type="InterPro" id="IPR033480">
    <property type="entry name" value="sCache_2"/>
</dbReference>
<evidence type="ECO:0000256" key="7">
    <source>
        <dbReference type="ARBA" id="ARBA00023224"/>
    </source>
</evidence>
<evidence type="ECO:0000313" key="15">
    <source>
        <dbReference type="EMBL" id="RCK37196.1"/>
    </source>
</evidence>
<feature type="domain" description="HAMP" evidence="14">
    <location>
        <begin position="213"/>
        <end position="266"/>
    </location>
</feature>
<evidence type="ECO:0000259" key="13">
    <source>
        <dbReference type="PROSITE" id="PS50192"/>
    </source>
</evidence>
<organism evidence="15 16">
    <name type="scientific">Thalassospira profundimaris</name>
    <dbReference type="NCBI Taxonomy" id="502049"/>
    <lineage>
        <taxon>Bacteria</taxon>
        <taxon>Pseudomonadati</taxon>
        <taxon>Pseudomonadota</taxon>
        <taxon>Alphaproteobacteria</taxon>
        <taxon>Rhodospirillales</taxon>
        <taxon>Thalassospiraceae</taxon>
        <taxon>Thalassospira</taxon>
    </lineage>
</organism>
<evidence type="ECO:0000259" key="14">
    <source>
        <dbReference type="PROSITE" id="PS50885"/>
    </source>
</evidence>
<keyword evidence="4 11" id="KW-0812">Transmembrane</keyword>
<evidence type="ECO:0000259" key="12">
    <source>
        <dbReference type="PROSITE" id="PS50111"/>
    </source>
</evidence>
<feature type="domain" description="Methyl-accepting transducer" evidence="12">
    <location>
        <begin position="307"/>
        <end position="529"/>
    </location>
</feature>
<dbReference type="GO" id="GO:0005886">
    <property type="term" value="C:plasma membrane"/>
    <property type="evidence" value="ECO:0007669"/>
    <property type="project" value="UniProtKB-SubCell"/>
</dbReference>
<dbReference type="PROSITE" id="PS50192">
    <property type="entry name" value="T_SNARE"/>
    <property type="match status" value="1"/>
</dbReference>
<dbReference type="Gene3D" id="1.10.287.950">
    <property type="entry name" value="Methyl-accepting chemotaxis protein"/>
    <property type="match status" value="1"/>
</dbReference>
<comment type="similarity">
    <text evidence="8">Belongs to the methyl-accepting chemotaxis (MCP) protein family.</text>
</comment>
<dbReference type="EMBL" id="JPWF01000006">
    <property type="protein sequence ID" value="RCK37196.1"/>
    <property type="molecule type" value="Genomic_DNA"/>
</dbReference>
<evidence type="ECO:0000256" key="9">
    <source>
        <dbReference type="PROSITE-ProRule" id="PRU00284"/>
    </source>
</evidence>
<reference evidence="15 16" key="1">
    <citation type="submission" date="2014-07" db="EMBL/GenBank/DDBJ databases">
        <title>Draft genome sequence of Thalassospira profundimaris 35.</title>
        <authorList>
            <person name="Lai Q."/>
            <person name="Shao Z."/>
        </authorList>
    </citation>
    <scope>NUCLEOTIDE SEQUENCE [LARGE SCALE GENOMIC DNA]</scope>
    <source>
        <strain evidence="15 16">35</strain>
    </source>
</reference>
<feature type="coiled-coil region" evidence="10">
    <location>
        <begin position="257"/>
        <end position="303"/>
    </location>
</feature>
<dbReference type="Pfam" id="PF17200">
    <property type="entry name" value="sCache_2"/>
    <property type="match status" value="1"/>
</dbReference>
<feature type="transmembrane region" description="Helical" evidence="11">
    <location>
        <begin position="12"/>
        <end position="33"/>
    </location>
</feature>
<dbReference type="GO" id="GO:0007165">
    <property type="term" value="P:signal transduction"/>
    <property type="evidence" value="ECO:0007669"/>
    <property type="project" value="UniProtKB-KW"/>
</dbReference>
<dbReference type="Gene3D" id="3.30.450.20">
    <property type="entry name" value="PAS domain"/>
    <property type="match status" value="1"/>
</dbReference>
<evidence type="ECO:0000256" key="2">
    <source>
        <dbReference type="ARBA" id="ARBA00022475"/>
    </source>
</evidence>
<sequence length="566" mass="60742">MLQNIRIGKKVASLTLLSLIALLAISVFELFTLRDALLEDRKDKVRATSSMLVTAANAYQARVTSGEMTQEEAIAEFYRVSATTKFDDGTGYFFAYNDKGIGQMHAANPALVGKDLLQLQDPTGAYIVQDIIKAGKTPGGAFFSYWWPKPNQPKEQLFEKLSYAFSLPWGHVMGTGIYIDDVDAAFWEQAVLVLVLIAATLVLMIVISVAIGRNITVGLSELSSRMTKISKGDLTGEIEGQDRGDEVGDMARTVVSFRQQAVENRELQDRQKQLEAQADKQRRQDITDMADSLEKRVKNLINAISGSITEMKQATSTMQDASNTNSQLSAAVASATTQTSTNVQTVSAATEELTASSDEIAHQIAQSADIANQANEQAARTNQTVTGLADAAQKIGDVAKLIGDIAEQTNLLALNATIEAARAGDAGKGFAVVASEVKNLANQTAKATEEINQQILSVQNETGEAVDAIRLISETIARVADSSTAIAAAVEEQHAAIGEISRNVQQAADGTAEVSQRIETVNENAGRVSSGTSQLAHSAEKLVDEARSLDEAVENFLNDLRQSALK</sequence>
<comment type="caution">
    <text evidence="15">The sequence shown here is derived from an EMBL/GenBank/DDBJ whole genome shotgun (WGS) entry which is preliminary data.</text>
</comment>
<keyword evidence="10" id="KW-0175">Coiled coil</keyword>
<evidence type="ECO:0000256" key="5">
    <source>
        <dbReference type="ARBA" id="ARBA00022989"/>
    </source>
</evidence>
<dbReference type="Gene3D" id="1.10.8.500">
    <property type="entry name" value="HAMP domain in histidine kinase"/>
    <property type="match status" value="1"/>
</dbReference>
<dbReference type="AlphaFoldDB" id="A0A367W6Z2"/>
<dbReference type="PROSITE" id="PS50885">
    <property type="entry name" value="HAMP"/>
    <property type="match status" value="1"/>
</dbReference>
<name>A0A367W6Z2_9PROT</name>
<evidence type="ECO:0000256" key="6">
    <source>
        <dbReference type="ARBA" id="ARBA00023136"/>
    </source>
</evidence>
<keyword evidence="5 11" id="KW-1133">Transmembrane helix</keyword>
<feature type="domain" description="T-SNARE coiled-coil homology" evidence="13">
    <location>
        <begin position="459"/>
        <end position="521"/>
    </location>
</feature>
<keyword evidence="6 11" id="KW-0472">Membrane</keyword>
<evidence type="ECO:0000256" key="3">
    <source>
        <dbReference type="ARBA" id="ARBA00022519"/>
    </source>
</evidence>
<dbReference type="SMART" id="SM01049">
    <property type="entry name" value="Cache_2"/>
    <property type="match status" value="1"/>
</dbReference>
<dbReference type="InterPro" id="IPR004089">
    <property type="entry name" value="MCPsignal_dom"/>
</dbReference>
<dbReference type="PROSITE" id="PS50111">
    <property type="entry name" value="CHEMOTAXIS_TRANSDUC_2"/>
    <property type="match status" value="1"/>
</dbReference>
<evidence type="ECO:0000256" key="11">
    <source>
        <dbReference type="SAM" id="Phobius"/>
    </source>
</evidence>
<dbReference type="SUPFAM" id="SSF58104">
    <property type="entry name" value="Methyl-accepting chemotaxis protein (MCP) signaling domain"/>
    <property type="match status" value="1"/>
</dbReference>
<dbReference type="OrthoDB" id="7260004at2"/>
<evidence type="ECO:0000256" key="10">
    <source>
        <dbReference type="SAM" id="Coils"/>
    </source>
</evidence>
<proteinExistence type="inferred from homology"/>
<dbReference type="Pfam" id="PF00672">
    <property type="entry name" value="HAMP"/>
    <property type="match status" value="1"/>
</dbReference>
<keyword evidence="3" id="KW-0997">Cell inner membrane</keyword>
<evidence type="ECO:0000256" key="1">
    <source>
        <dbReference type="ARBA" id="ARBA00004429"/>
    </source>
</evidence>
<evidence type="ECO:0000256" key="4">
    <source>
        <dbReference type="ARBA" id="ARBA00022692"/>
    </source>
</evidence>
<dbReference type="RefSeq" id="WP_114102452.1">
    <property type="nucleotide sequence ID" value="NZ_JPWF01000006.1"/>
</dbReference>
<dbReference type="PANTHER" id="PTHR32089:SF112">
    <property type="entry name" value="LYSOZYME-LIKE PROTEIN-RELATED"/>
    <property type="match status" value="1"/>
</dbReference>
<feature type="transmembrane region" description="Helical" evidence="11">
    <location>
        <begin position="191"/>
        <end position="211"/>
    </location>
</feature>
<dbReference type="SMART" id="SM00283">
    <property type="entry name" value="MA"/>
    <property type="match status" value="1"/>
</dbReference>
<evidence type="ECO:0000313" key="16">
    <source>
        <dbReference type="Proteomes" id="UP000253226"/>
    </source>
</evidence>
<dbReference type="PANTHER" id="PTHR32089">
    <property type="entry name" value="METHYL-ACCEPTING CHEMOTAXIS PROTEIN MCPB"/>
    <property type="match status" value="1"/>
</dbReference>
<dbReference type="SUPFAM" id="SSF158472">
    <property type="entry name" value="HAMP domain-like"/>
    <property type="match status" value="1"/>
</dbReference>
<dbReference type="Proteomes" id="UP000253226">
    <property type="component" value="Unassembled WGS sequence"/>
</dbReference>
<dbReference type="InterPro" id="IPR000727">
    <property type="entry name" value="T_SNARE_dom"/>
</dbReference>
<comment type="subcellular location">
    <subcellularLocation>
        <location evidence="1">Cell inner membrane</location>
        <topology evidence="1">Multi-pass membrane protein</topology>
    </subcellularLocation>
</comment>
<dbReference type="InterPro" id="IPR003660">
    <property type="entry name" value="HAMP_dom"/>
</dbReference>